<evidence type="ECO:0000313" key="1">
    <source>
        <dbReference type="EMBL" id="AIC10291.1"/>
    </source>
</evidence>
<dbReference type="Proteomes" id="UP000027215">
    <property type="component" value="Chromosome"/>
</dbReference>
<proteinExistence type="predicted"/>
<sequence length="239" mass="25548">MLGDFNTRMRRVKRIPAVLTQWSGFVPEVATQVTQTAPPVLADGDVVLAFVMHRSVLTVIPSGFTLVAVASGPAGYAGRDYDQYLSIYQKRASKSDAGCVDTWGQRDNERLIVGYHRYTGSHPLRITGALPSWTHEGSHQVPVPSLGALTAMSDVVLAAATLNITTSSTVTAQVSAGWEIQSLATTGNLRLLVAAAVPVSPDTAPPVLDLWPGERMSGNFNASIALGWRHGDHALNPHQ</sequence>
<dbReference type="PATRIC" id="fig|155920.8.peg.2113"/>
<dbReference type="AlphaFoldDB" id="A0A060HA86"/>
<reference evidence="1 2" key="1">
    <citation type="submission" date="2013-08" db="EMBL/GenBank/DDBJ databases">
        <authorList>
            <person name="Stouthamer R."/>
            <person name="Nunney L."/>
        </authorList>
    </citation>
    <scope>NUCLEOTIDE SEQUENCE [LARGE SCALE GENOMIC DNA]</scope>
    <source>
        <strain evidence="2">ann-1</strain>
    </source>
</reference>
<evidence type="ECO:0000313" key="2">
    <source>
        <dbReference type="Proteomes" id="UP000027215"/>
    </source>
</evidence>
<protein>
    <submittedName>
        <fullName evidence="1">Uncharacterized protein</fullName>
    </submittedName>
</protein>
<organism evidence="1 2">
    <name type="scientific">Xylella fastidiosa subsp. sandyi Ann-1</name>
    <dbReference type="NCBI Taxonomy" id="155920"/>
    <lineage>
        <taxon>Bacteria</taxon>
        <taxon>Pseudomonadati</taxon>
        <taxon>Pseudomonadota</taxon>
        <taxon>Gammaproteobacteria</taxon>
        <taxon>Lysobacterales</taxon>
        <taxon>Lysobacteraceae</taxon>
        <taxon>Xylella</taxon>
    </lineage>
</organism>
<accession>A0A060HA86</accession>
<dbReference type="KEGG" id="xfs:D934_09095"/>
<gene>
    <name evidence="1" type="ORF">D934_09095</name>
</gene>
<dbReference type="HOGENOM" id="CLU_1199418_0_0_6"/>
<dbReference type="EMBL" id="CP006696">
    <property type="protein sequence ID" value="AIC10291.1"/>
    <property type="molecule type" value="Genomic_DNA"/>
</dbReference>
<name>A0A060HA86_XYLFS</name>